<evidence type="ECO:0000313" key="1">
    <source>
        <dbReference type="EMBL" id="KAG5459771.1"/>
    </source>
</evidence>
<sequence>MPVGTSTILPVRVTVSPSLISRSLPNTTIPTLSGSKFRAIPCGF</sequence>
<accession>A0A8H8DIS4</accession>
<dbReference type="EMBL" id="JAEFCI010006321">
    <property type="protein sequence ID" value="KAG5459771.1"/>
    <property type="molecule type" value="Genomic_DNA"/>
</dbReference>
<keyword evidence="2" id="KW-1185">Reference proteome</keyword>
<protein>
    <submittedName>
        <fullName evidence="1">Uncharacterized protein</fullName>
    </submittedName>
</protein>
<dbReference type="OrthoDB" id="8008497at2759"/>
<reference evidence="1 2" key="1">
    <citation type="journal article" name="Sci. Rep.">
        <title>Genome-scale phylogenetic analyses confirm Olpidium as the closest living zoosporic fungus to the non-flagellated, terrestrial fungi.</title>
        <authorList>
            <person name="Chang Y."/>
            <person name="Rochon D."/>
            <person name="Sekimoto S."/>
            <person name="Wang Y."/>
            <person name="Chovatia M."/>
            <person name="Sandor L."/>
            <person name="Salamov A."/>
            <person name="Grigoriev I.V."/>
            <person name="Stajich J.E."/>
            <person name="Spatafora J.W."/>
        </authorList>
    </citation>
    <scope>NUCLEOTIDE SEQUENCE [LARGE SCALE GENOMIC DNA]</scope>
    <source>
        <strain evidence="1">S191</strain>
    </source>
</reference>
<dbReference type="AlphaFoldDB" id="A0A8H8DIS4"/>
<organism evidence="1 2">
    <name type="scientific">Olpidium bornovanus</name>
    <dbReference type="NCBI Taxonomy" id="278681"/>
    <lineage>
        <taxon>Eukaryota</taxon>
        <taxon>Fungi</taxon>
        <taxon>Fungi incertae sedis</taxon>
        <taxon>Olpidiomycota</taxon>
        <taxon>Olpidiomycotina</taxon>
        <taxon>Olpidiomycetes</taxon>
        <taxon>Olpidiales</taxon>
        <taxon>Olpidiaceae</taxon>
        <taxon>Olpidium</taxon>
    </lineage>
</organism>
<name>A0A8H8DIS4_9FUNG</name>
<evidence type="ECO:0000313" key="2">
    <source>
        <dbReference type="Proteomes" id="UP000673691"/>
    </source>
</evidence>
<gene>
    <name evidence="1" type="ORF">BJ554DRAFT_8272</name>
</gene>
<comment type="caution">
    <text evidence="1">The sequence shown here is derived from an EMBL/GenBank/DDBJ whole genome shotgun (WGS) entry which is preliminary data.</text>
</comment>
<dbReference type="Proteomes" id="UP000673691">
    <property type="component" value="Unassembled WGS sequence"/>
</dbReference>
<proteinExistence type="predicted"/>